<comment type="similarity">
    <text evidence="2">Belongs to the CDC45 family.</text>
</comment>
<evidence type="ECO:0000256" key="1">
    <source>
        <dbReference type="ARBA" id="ARBA00004123"/>
    </source>
</evidence>
<comment type="subcellular location">
    <subcellularLocation>
        <location evidence="1">Nucleus</location>
    </subcellularLocation>
</comment>
<dbReference type="GO" id="GO:0006270">
    <property type="term" value="P:DNA replication initiation"/>
    <property type="evidence" value="ECO:0007669"/>
    <property type="project" value="InterPro"/>
</dbReference>
<dbReference type="Proteomes" id="UP000278143">
    <property type="component" value="Unassembled WGS sequence"/>
</dbReference>
<dbReference type="Pfam" id="PF02724">
    <property type="entry name" value="CDC45"/>
    <property type="match status" value="1"/>
</dbReference>
<dbReference type="AlphaFoldDB" id="A0A4P9YVM6"/>
<name>A0A4P9YVM6_9FUNG</name>
<protein>
    <submittedName>
        <fullName evidence="6">CDC45 family</fullName>
    </submittedName>
</protein>
<evidence type="ECO:0000256" key="2">
    <source>
        <dbReference type="ARBA" id="ARBA00010727"/>
    </source>
</evidence>
<evidence type="ECO:0000256" key="3">
    <source>
        <dbReference type="ARBA" id="ARBA00022705"/>
    </source>
</evidence>
<reference evidence="7" key="1">
    <citation type="journal article" date="2018" name="Nat. Microbiol.">
        <title>Leveraging single-cell genomics to expand the fungal tree of life.</title>
        <authorList>
            <person name="Ahrendt S.R."/>
            <person name="Quandt C.A."/>
            <person name="Ciobanu D."/>
            <person name="Clum A."/>
            <person name="Salamov A."/>
            <person name="Andreopoulos B."/>
            <person name="Cheng J.F."/>
            <person name="Woyke T."/>
            <person name="Pelin A."/>
            <person name="Henrissat B."/>
            <person name="Reynolds N.K."/>
            <person name="Benny G.L."/>
            <person name="Smith M.E."/>
            <person name="James T.Y."/>
            <person name="Grigoriev I.V."/>
        </authorList>
    </citation>
    <scope>NUCLEOTIDE SEQUENCE [LARGE SCALE GENOMIC DNA]</scope>
    <source>
        <strain evidence="7">Benny S71-1</strain>
    </source>
</reference>
<keyword evidence="4" id="KW-0539">Nucleus</keyword>
<dbReference type="GO" id="GO:0003688">
    <property type="term" value="F:DNA replication origin binding"/>
    <property type="evidence" value="ECO:0007669"/>
    <property type="project" value="TreeGrafter"/>
</dbReference>
<keyword evidence="5" id="KW-0131">Cell cycle</keyword>
<dbReference type="PANTHER" id="PTHR10507:SF0">
    <property type="entry name" value="CELL DIVISION CONTROL PROTEIN 45 HOMOLOG"/>
    <property type="match status" value="1"/>
</dbReference>
<feature type="non-terminal residue" evidence="6">
    <location>
        <position position="100"/>
    </location>
</feature>
<feature type="non-terminal residue" evidence="6">
    <location>
        <position position="1"/>
    </location>
</feature>
<dbReference type="OrthoDB" id="10258882at2759"/>
<gene>
    <name evidence="6" type="ORF">SYNPS1DRAFT_8678</name>
</gene>
<accession>A0A4P9YVM6</accession>
<evidence type="ECO:0000256" key="4">
    <source>
        <dbReference type="ARBA" id="ARBA00023242"/>
    </source>
</evidence>
<evidence type="ECO:0000313" key="6">
    <source>
        <dbReference type="EMBL" id="RKP23472.1"/>
    </source>
</evidence>
<dbReference type="EMBL" id="KZ990942">
    <property type="protein sequence ID" value="RKP23472.1"/>
    <property type="molecule type" value="Genomic_DNA"/>
</dbReference>
<keyword evidence="3" id="KW-0235">DNA replication</keyword>
<sequence>VLRDGPDLPVFAHPLTASQLGLFLLDAMRTTNKKRLPFVLATFCEQQIACLITMHMQSFGIAFHRCADEIRAQVRHDGFDTSVLEIGKDDLEDFIERLHL</sequence>
<dbReference type="PANTHER" id="PTHR10507">
    <property type="entry name" value="CDC45-RELATED PROTEIN"/>
    <property type="match status" value="1"/>
</dbReference>
<proteinExistence type="inferred from homology"/>
<dbReference type="GO" id="GO:0003682">
    <property type="term" value="F:chromatin binding"/>
    <property type="evidence" value="ECO:0007669"/>
    <property type="project" value="TreeGrafter"/>
</dbReference>
<keyword evidence="7" id="KW-1185">Reference proteome</keyword>
<dbReference type="GO" id="GO:0003697">
    <property type="term" value="F:single-stranded DNA binding"/>
    <property type="evidence" value="ECO:0007669"/>
    <property type="project" value="TreeGrafter"/>
</dbReference>
<evidence type="ECO:0000313" key="7">
    <source>
        <dbReference type="Proteomes" id="UP000278143"/>
    </source>
</evidence>
<organism evidence="6 7">
    <name type="scientific">Syncephalis pseudoplumigaleata</name>
    <dbReference type="NCBI Taxonomy" id="1712513"/>
    <lineage>
        <taxon>Eukaryota</taxon>
        <taxon>Fungi</taxon>
        <taxon>Fungi incertae sedis</taxon>
        <taxon>Zoopagomycota</taxon>
        <taxon>Zoopagomycotina</taxon>
        <taxon>Zoopagomycetes</taxon>
        <taxon>Zoopagales</taxon>
        <taxon>Piptocephalidaceae</taxon>
        <taxon>Syncephalis</taxon>
    </lineage>
</organism>
<dbReference type="InterPro" id="IPR003874">
    <property type="entry name" value="CDC45"/>
</dbReference>
<dbReference type="GO" id="GO:0000727">
    <property type="term" value="P:double-strand break repair via break-induced replication"/>
    <property type="evidence" value="ECO:0007669"/>
    <property type="project" value="TreeGrafter"/>
</dbReference>
<evidence type="ECO:0000256" key="5">
    <source>
        <dbReference type="ARBA" id="ARBA00023306"/>
    </source>
</evidence>
<dbReference type="GO" id="GO:0031261">
    <property type="term" value="C:DNA replication preinitiation complex"/>
    <property type="evidence" value="ECO:0007669"/>
    <property type="project" value="TreeGrafter"/>
</dbReference>
<dbReference type="GO" id="GO:1902977">
    <property type="term" value="P:mitotic DNA replication preinitiation complex assembly"/>
    <property type="evidence" value="ECO:0007669"/>
    <property type="project" value="TreeGrafter"/>
</dbReference>